<dbReference type="PROSITE" id="PS50109">
    <property type="entry name" value="HIS_KIN"/>
    <property type="match status" value="1"/>
</dbReference>
<protein>
    <recommendedName>
        <fullName evidence="3">Chemotaxis protein CheA</fullName>
        <ecNumber evidence="2">2.7.13.3</ecNumber>
    </recommendedName>
</protein>
<accession>A0A6J4LVX9</accession>
<evidence type="ECO:0000256" key="4">
    <source>
        <dbReference type="ARBA" id="ARBA00022500"/>
    </source>
</evidence>
<evidence type="ECO:0000256" key="5">
    <source>
        <dbReference type="ARBA" id="ARBA00022553"/>
    </source>
</evidence>
<dbReference type="InterPro" id="IPR004105">
    <property type="entry name" value="CheA-like_dim"/>
</dbReference>
<dbReference type="Pfam" id="PF02518">
    <property type="entry name" value="HATPase_c"/>
    <property type="match status" value="1"/>
</dbReference>
<comment type="function">
    <text evidence="10">Involved in the transmission of sensory signals from the chemoreceptors to the flagellar motors. CheA is autophosphorylated; it can transfer its phosphate group to either CheB or CheY.</text>
</comment>
<sequence>MPLRQQRHVRIDLRRLDALMNLIGELVITRGRLTQISAGLANPALDDAVMQASRLVTDLQTEIMTSRMVPVWQVFDRFPRLVRDAAHGLGKQVNFTVDGKEIELDRSMLDEIGDPVVHLLRNAIDHGIELPEQRLRAGKPAAGELTLSAVRDRSSVLIRVTDDGKGVDREKVLARARAAGLVDAAKAELSDDELMRLIARPGFSTADRVSDISGRGVGVDAVMARVRSLGGSVEMRSAPGEGTSVTMRLPLTLAIVRALLARVGDETYALPLTHVSETVDVAPGMVRTVRGRDVLVWRDDVLPLLRLRDVVGFPDGRAPERERQAVVIEVGERQAALVVDELAGQQEIVVKQFDGVRGGSGMSSAFSGATILGDGAPALIVDVSSLL</sequence>
<gene>
    <name evidence="13" type="ORF">AVDCRST_MAG40-2329</name>
</gene>
<keyword evidence="4" id="KW-0145">Chemotaxis</keyword>
<evidence type="ECO:0000256" key="1">
    <source>
        <dbReference type="ARBA" id="ARBA00000085"/>
    </source>
</evidence>
<dbReference type="Gene3D" id="1.10.287.560">
    <property type="entry name" value="Histidine kinase CheA-like, homodimeric domain"/>
    <property type="match status" value="1"/>
</dbReference>
<dbReference type="GO" id="GO:0006935">
    <property type="term" value="P:chemotaxis"/>
    <property type="evidence" value="ECO:0007669"/>
    <property type="project" value="UniProtKB-KW"/>
</dbReference>
<dbReference type="PANTHER" id="PTHR43395">
    <property type="entry name" value="SENSOR HISTIDINE KINASE CHEA"/>
    <property type="match status" value="1"/>
</dbReference>
<evidence type="ECO:0000256" key="2">
    <source>
        <dbReference type="ARBA" id="ARBA00012438"/>
    </source>
</evidence>
<feature type="domain" description="CheW-like" evidence="12">
    <location>
        <begin position="255"/>
        <end position="387"/>
    </location>
</feature>
<evidence type="ECO:0000313" key="13">
    <source>
        <dbReference type="EMBL" id="CAA9339585.1"/>
    </source>
</evidence>
<dbReference type="Pfam" id="PF01584">
    <property type="entry name" value="CheW"/>
    <property type="match status" value="1"/>
</dbReference>
<evidence type="ECO:0000256" key="8">
    <source>
        <dbReference type="ARBA" id="ARBA00022840"/>
    </source>
</evidence>
<evidence type="ECO:0000256" key="7">
    <source>
        <dbReference type="ARBA" id="ARBA00022777"/>
    </source>
</evidence>
<dbReference type="InterPro" id="IPR036097">
    <property type="entry name" value="HisK_dim/P_sf"/>
</dbReference>
<dbReference type="InterPro" id="IPR037006">
    <property type="entry name" value="CheA-like_homodim_sf"/>
</dbReference>
<dbReference type="InterPro" id="IPR002545">
    <property type="entry name" value="CheW-lke_dom"/>
</dbReference>
<dbReference type="SUPFAM" id="SSF50341">
    <property type="entry name" value="CheW-like"/>
    <property type="match status" value="1"/>
</dbReference>
<dbReference type="GO" id="GO:0005524">
    <property type="term" value="F:ATP binding"/>
    <property type="evidence" value="ECO:0007669"/>
    <property type="project" value="UniProtKB-KW"/>
</dbReference>
<name>A0A6J4LVX9_9BACT</name>
<evidence type="ECO:0000259" key="11">
    <source>
        <dbReference type="PROSITE" id="PS50109"/>
    </source>
</evidence>
<dbReference type="PANTHER" id="PTHR43395:SF10">
    <property type="entry name" value="CHEMOTAXIS PROTEIN CHEA"/>
    <property type="match status" value="1"/>
</dbReference>
<comment type="catalytic activity">
    <reaction evidence="1">
        <text>ATP + protein L-histidine = ADP + protein N-phospho-L-histidine.</text>
        <dbReference type="EC" id="2.7.13.3"/>
    </reaction>
</comment>
<dbReference type="SMART" id="SM01231">
    <property type="entry name" value="H-kinase_dim"/>
    <property type="match status" value="1"/>
</dbReference>
<dbReference type="InterPro" id="IPR003594">
    <property type="entry name" value="HATPase_dom"/>
</dbReference>
<evidence type="ECO:0000256" key="6">
    <source>
        <dbReference type="ARBA" id="ARBA00022679"/>
    </source>
</evidence>
<dbReference type="Gene3D" id="2.30.30.40">
    <property type="entry name" value="SH3 Domains"/>
    <property type="match status" value="1"/>
</dbReference>
<dbReference type="PROSITE" id="PS50851">
    <property type="entry name" value="CHEW"/>
    <property type="match status" value="1"/>
</dbReference>
<keyword evidence="8" id="KW-0547">Nucleotide-binding</keyword>
<dbReference type="SUPFAM" id="SSF47384">
    <property type="entry name" value="Homodimeric domain of signal transducing histidine kinase"/>
    <property type="match status" value="1"/>
</dbReference>
<dbReference type="PRINTS" id="PR00344">
    <property type="entry name" value="BCTRLSENSOR"/>
</dbReference>
<dbReference type="InterPro" id="IPR004358">
    <property type="entry name" value="Sig_transdc_His_kin-like_C"/>
</dbReference>
<dbReference type="EMBL" id="CADCTX010000676">
    <property type="protein sequence ID" value="CAA9339585.1"/>
    <property type="molecule type" value="Genomic_DNA"/>
</dbReference>
<evidence type="ECO:0000256" key="3">
    <source>
        <dbReference type="ARBA" id="ARBA00021495"/>
    </source>
</evidence>
<dbReference type="CDD" id="cd00731">
    <property type="entry name" value="CheA_reg"/>
    <property type="match status" value="1"/>
</dbReference>
<dbReference type="SUPFAM" id="SSF55874">
    <property type="entry name" value="ATPase domain of HSP90 chaperone/DNA topoisomerase II/histidine kinase"/>
    <property type="match status" value="1"/>
</dbReference>
<organism evidence="13">
    <name type="scientific">uncultured Gemmatimonadaceae bacterium</name>
    <dbReference type="NCBI Taxonomy" id="246130"/>
    <lineage>
        <taxon>Bacteria</taxon>
        <taxon>Pseudomonadati</taxon>
        <taxon>Gemmatimonadota</taxon>
        <taxon>Gemmatimonadia</taxon>
        <taxon>Gemmatimonadales</taxon>
        <taxon>Gemmatimonadaceae</taxon>
        <taxon>environmental samples</taxon>
    </lineage>
</organism>
<dbReference type="InterPro" id="IPR005467">
    <property type="entry name" value="His_kinase_dom"/>
</dbReference>
<evidence type="ECO:0000256" key="9">
    <source>
        <dbReference type="ARBA" id="ARBA00023012"/>
    </source>
</evidence>
<dbReference type="SMART" id="SM00260">
    <property type="entry name" value="CheW"/>
    <property type="match status" value="1"/>
</dbReference>
<dbReference type="AlphaFoldDB" id="A0A6J4LVX9"/>
<keyword evidence="6" id="KW-0808">Transferase</keyword>
<evidence type="ECO:0000259" key="12">
    <source>
        <dbReference type="PROSITE" id="PS50851"/>
    </source>
</evidence>
<keyword evidence="7 13" id="KW-0418">Kinase</keyword>
<dbReference type="GO" id="GO:0005737">
    <property type="term" value="C:cytoplasm"/>
    <property type="evidence" value="ECO:0007669"/>
    <property type="project" value="InterPro"/>
</dbReference>
<dbReference type="Gene3D" id="3.30.565.10">
    <property type="entry name" value="Histidine kinase-like ATPase, C-terminal domain"/>
    <property type="match status" value="1"/>
</dbReference>
<proteinExistence type="predicted"/>
<dbReference type="InterPro" id="IPR036890">
    <property type="entry name" value="HATPase_C_sf"/>
</dbReference>
<keyword evidence="8" id="KW-0067">ATP-binding</keyword>
<dbReference type="InterPro" id="IPR051315">
    <property type="entry name" value="Bact_Chemotaxis_CheA"/>
</dbReference>
<keyword evidence="5" id="KW-0597">Phosphoprotein</keyword>
<dbReference type="SMART" id="SM00387">
    <property type="entry name" value="HATPase_c"/>
    <property type="match status" value="1"/>
</dbReference>
<dbReference type="FunFam" id="3.30.565.10:FF:000016">
    <property type="entry name" value="Chemotaxis protein CheA, putative"/>
    <property type="match status" value="1"/>
</dbReference>
<feature type="domain" description="Histidine kinase" evidence="11">
    <location>
        <begin position="51"/>
        <end position="253"/>
    </location>
</feature>
<evidence type="ECO:0000256" key="10">
    <source>
        <dbReference type="ARBA" id="ARBA00035100"/>
    </source>
</evidence>
<dbReference type="GO" id="GO:0000155">
    <property type="term" value="F:phosphorelay sensor kinase activity"/>
    <property type="evidence" value="ECO:0007669"/>
    <property type="project" value="InterPro"/>
</dbReference>
<reference evidence="13" key="1">
    <citation type="submission" date="2020-02" db="EMBL/GenBank/DDBJ databases">
        <authorList>
            <person name="Meier V. D."/>
        </authorList>
    </citation>
    <scope>NUCLEOTIDE SEQUENCE</scope>
    <source>
        <strain evidence="13">AVDCRST_MAG40</strain>
    </source>
</reference>
<keyword evidence="9" id="KW-0902">Two-component regulatory system</keyword>
<dbReference type="EC" id="2.7.13.3" evidence="2"/>
<dbReference type="InterPro" id="IPR036061">
    <property type="entry name" value="CheW-like_dom_sf"/>
</dbReference>
<dbReference type="Pfam" id="PF02895">
    <property type="entry name" value="H-kinase_dim"/>
    <property type="match status" value="1"/>
</dbReference>